<keyword evidence="10" id="KW-1185">Reference proteome</keyword>
<evidence type="ECO:0008006" key="11">
    <source>
        <dbReference type="Google" id="ProtNLM"/>
    </source>
</evidence>
<evidence type="ECO:0000256" key="2">
    <source>
        <dbReference type="ARBA" id="ARBA00022801"/>
    </source>
</evidence>
<dbReference type="Gene3D" id="3.40.50.300">
    <property type="entry name" value="P-loop containing nucleotide triphosphate hydrolases"/>
    <property type="match status" value="2"/>
</dbReference>
<dbReference type="OrthoDB" id="6513042at2759"/>
<dbReference type="InterPro" id="IPR041679">
    <property type="entry name" value="DNA2/NAM7-like_C"/>
</dbReference>
<evidence type="ECO:0000259" key="8">
    <source>
        <dbReference type="Pfam" id="PF20073"/>
    </source>
</evidence>
<evidence type="ECO:0000256" key="1">
    <source>
        <dbReference type="ARBA" id="ARBA00022741"/>
    </source>
</evidence>
<dbReference type="Proteomes" id="UP000326396">
    <property type="component" value="Unassembled WGS sequence"/>
</dbReference>
<evidence type="ECO:0000256" key="3">
    <source>
        <dbReference type="ARBA" id="ARBA00022806"/>
    </source>
</evidence>
<feature type="region of interest" description="Disordered" evidence="5">
    <location>
        <begin position="453"/>
        <end position="479"/>
    </location>
</feature>
<dbReference type="Pfam" id="PF20073">
    <property type="entry name" value="DUF6469"/>
    <property type="match status" value="1"/>
</dbReference>
<keyword evidence="2" id="KW-0378">Hydrolase</keyword>
<dbReference type="InterPro" id="IPR045529">
    <property type="entry name" value="DUF6469"/>
</dbReference>
<feature type="compositionally biased region" description="Acidic residues" evidence="5">
    <location>
        <begin position="404"/>
        <end position="416"/>
    </location>
</feature>
<evidence type="ECO:0000259" key="7">
    <source>
        <dbReference type="Pfam" id="PF13087"/>
    </source>
</evidence>
<protein>
    <recommendedName>
        <fullName evidence="11">DNA2/NAM7 helicase-like C-terminal domain-containing protein</fullName>
    </recommendedName>
</protein>
<feature type="domain" description="DNA2/NAM7 helicase helicase" evidence="6">
    <location>
        <begin position="240"/>
        <end position="669"/>
    </location>
</feature>
<dbReference type="InterPro" id="IPR045055">
    <property type="entry name" value="DNA2/NAM7-like"/>
</dbReference>
<dbReference type="Pfam" id="PF13087">
    <property type="entry name" value="AAA_12"/>
    <property type="match status" value="1"/>
</dbReference>
<sequence length="1106" mass="125181">MMTVTGKKKAENKGRSLVAEVFSWSLSDVLNKTLYNDKVSEIPKTFCSVSDYTKSFIYPLFEETRADLHSKILGVNRSPTADIYETQTTEGLFSKSLFYTILLEIRPGSYEPASGDLIALTDVRPKCVDDLKRPHMSFMLAIVQRVEKKKFFYEVKVLSSKPIDQDNEKDARHVAVYLTNLTTNMRISNALHSDIGGKEKMFETLLRVDSYIEESCVECCLDKSKEALLLKMKEAVKCFKLDSSQEAAVLSCAASRFCGHRNTVKLIWGPPGTGKTKTVSSLLFMLLRMKCRTLTCAPTNIAVVGVSKRLMSFVREPLTYDTYGLGDIVLFGNGERMNIDECEDLSDIFLNSRVQILSNCLAPFSGWKGSSEWMIRFLEDPEEQYQLYLKAKLPIDDNKSDSVDEKDDSNTEDDIDDNLHAEKDEPSDSHSHMKKALINKNWKTIIVSTLKSETKGGNNETKTEDKNEQSTKQDSDKKNSKHDLLTFEEFVMRGFNFLGNHLIHCIENLYTHMPTSFISVETAKEMVVFVESLKSLFNSIKETVAMNVGLKEALSGRHDARISGRSISQGFKFQCSKLRYLQQTLKFPEFKEDFEIRRFCLANACLLFCTASSSINVPTENAKPLEFLVIDEAAQLKECESVIPLQLNGLRHVILVGDERQLPAMVQSKICEEAEFGRSLFERLVLIGHKKHLLNVQYRMHPSISLFPNREFYDKSILDGVNVKSKTYGKRFLDGDMYGSYSFINVTSAKEELDQSHSTKNVMEAAVVGKIVANLFKEAVARKQRVSVGCISPYKAQVNAIQEKIGMKYTGHDNYFTVNVRSVDGFQGSEEDVIIISTVRCNSKGSVGFLSNHQRTNVSLTRARYCLWILGNESTLMNSDTIWKKLIVDAKDRGCFYNVSQDKNLAEAAMLALFELGQLDNLFTTDSLLFNEAKWQVKFCDTFLKTIARLNDHEICKKVISLLQKLSGGWREPEKVNLRLSSEETCTLLEEYKVTQDLHLIWAVDIEAQDSACVQVLKVWDVLPATKFKELSEILMEEVYGNYTVNMMNRCKERHIEGNLVLPVTWSMNSDSDQRGLVTGNQTDLAPQDLVEGEASGNRSFSIFLG</sequence>
<proteinExistence type="predicted"/>
<dbReference type="GO" id="GO:0004386">
    <property type="term" value="F:helicase activity"/>
    <property type="evidence" value="ECO:0007669"/>
    <property type="project" value="UniProtKB-KW"/>
</dbReference>
<feature type="compositionally biased region" description="Basic and acidic residues" evidence="5">
    <location>
        <begin position="417"/>
        <end position="431"/>
    </location>
</feature>
<evidence type="ECO:0000256" key="4">
    <source>
        <dbReference type="ARBA" id="ARBA00022840"/>
    </source>
</evidence>
<keyword evidence="4" id="KW-0067">ATP-binding</keyword>
<dbReference type="PANTHER" id="PTHR10887:SF522">
    <property type="entry name" value="P-LOOP CONTAINING NUCLEOSIDE TRIPHOSPHATE HYDROLASES SUPERFAMILY PROTEIN"/>
    <property type="match status" value="1"/>
</dbReference>
<dbReference type="InterPro" id="IPR027417">
    <property type="entry name" value="P-loop_NTPase"/>
</dbReference>
<dbReference type="GO" id="GO:0005524">
    <property type="term" value="F:ATP binding"/>
    <property type="evidence" value="ECO:0007669"/>
    <property type="project" value="UniProtKB-KW"/>
</dbReference>
<dbReference type="Pfam" id="PF13086">
    <property type="entry name" value="AAA_11"/>
    <property type="match status" value="1"/>
</dbReference>
<name>A0A5N6LIY9_9ASTR</name>
<evidence type="ECO:0000259" key="6">
    <source>
        <dbReference type="Pfam" id="PF13086"/>
    </source>
</evidence>
<dbReference type="InterPro" id="IPR047187">
    <property type="entry name" value="SF1_C_Upf1"/>
</dbReference>
<dbReference type="GO" id="GO:0016787">
    <property type="term" value="F:hydrolase activity"/>
    <property type="evidence" value="ECO:0007669"/>
    <property type="project" value="UniProtKB-KW"/>
</dbReference>
<feature type="domain" description="DUF6469" evidence="8">
    <location>
        <begin position="110"/>
        <end position="192"/>
    </location>
</feature>
<dbReference type="FunFam" id="3.40.50.300:FF:000326">
    <property type="entry name" value="P-loop containing nucleoside triphosphate hydrolase"/>
    <property type="match status" value="1"/>
</dbReference>
<dbReference type="PANTHER" id="PTHR10887">
    <property type="entry name" value="DNA2/NAM7 HELICASE FAMILY"/>
    <property type="match status" value="1"/>
</dbReference>
<feature type="domain" description="DNA2/NAM7 helicase-like C-terminal" evidence="7">
    <location>
        <begin position="677"/>
        <end position="873"/>
    </location>
</feature>
<dbReference type="AlphaFoldDB" id="A0A5N6LIY9"/>
<evidence type="ECO:0000313" key="9">
    <source>
        <dbReference type="EMBL" id="KAD1963342.1"/>
    </source>
</evidence>
<keyword evidence="3" id="KW-0347">Helicase</keyword>
<dbReference type="InterPro" id="IPR041677">
    <property type="entry name" value="DNA2/NAM7_AAA_11"/>
</dbReference>
<feature type="region of interest" description="Disordered" evidence="5">
    <location>
        <begin position="399"/>
        <end position="433"/>
    </location>
</feature>
<evidence type="ECO:0000313" key="10">
    <source>
        <dbReference type="Proteomes" id="UP000326396"/>
    </source>
</evidence>
<accession>A0A5N6LIY9</accession>
<organism evidence="9 10">
    <name type="scientific">Mikania micrantha</name>
    <name type="common">bitter vine</name>
    <dbReference type="NCBI Taxonomy" id="192012"/>
    <lineage>
        <taxon>Eukaryota</taxon>
        <taxon>Viridiplantae</taxon>
        <taxon>Streptophyta</taxon>
        <taxon>Embryophyta</taxon>
        <taxon>Tracheophyta</taxon>
        <taxon>Spermatophyta</taxon>
        <taxon>Magnoliopsida</taxon>
        <taxon>eudicotyledons</taxon>
        <taxon>Gunneridae</taxon>
        <taxon>Pentapetalae</taxon>
        <taxon>asterids</taxon>
        <taxon>campanulids</taxon>
        <taxon>Asterales</taxon>
        <taxon>Asteraceae</taxon>
        <taxon>Asteroideae</taxon>
        <taxon>Heliantheae alliance</taxon>
        <taxon>Eupatorieae</taxon>
        <taxon>Mikania</taxon>
    </lineage>
</organism>
<comment type="caution">
    <text evidence="9">The sequence shown here is derived from an EMBL/GenBank/DDBJ whole genome shotgun (WGS) entry which is preliminary data.</text>
</comment>
<dbReference type="EMBL" id="SZYD01000289">
    <property type="protein sequence ID" value="KAD1963342.1"/>
    <property type="molecule type" value="Genomic_DNA"/>
</dbReference>
<dbReference type="SUPFAM" id="SSF52540">
    <property type="entry name" value="P-loop containing nucleoside triphosphate hydrolases"/>
    <property type="match status" value="1"/>
</dbReference>
<reference evidence="9 10" key="1">
    <citation type="submission" date="2019-05" db="EMBL/GenBank/DDBJ databases">
        <title>Mikania micrantha, genome provides insights into the molecular mechanism of rapid growth.</title>
        <authorList>
            <person name="Liu B."/>
        </authorList>
    </citation>
    <scope>NUCLEOTIDE SEQUENCE [LARGE SCALE GENOMIC DNA]</scope>
    <source>
        <strain evidence="9">NLD-2019</strain>
        <tissue evidence="9">Leaf</tissue>
    </source>
</reference>
<dbReference type="GO" id="GO:0005694">
    <property type="term" value="C:chromosome"/>
    <property type="evidence" value="ECO:0007669"/>
    <property type="project" value="UniProtKB-ARBA"/>
</dbReference>
<evidence type="ECO:0000256" key="5">
    <source>
        <dbReference type="SAM" id="MobiDB-lite"/>
    </source>
</evidence>
<gene>
    <name evidence="9" type="ORF">E3N88_42096</name>
</gene>
<feature type="compositionally biased region" description="Basic and acidic residues" evidence="5">
    <location>
        <begin position="461"/>
        <end position="479"/>
    </location>
</feature>
<keyword evidence="1" id="KW-0547">Nucleotide-binding</keyword>
<dbReference type="CDD" id="cd18808">
    <property type="entry name" value="SF1_C_Upf1"/>
    <property type="match status" value="1"/>
</dbReference>